<proteinExistence type="inferred from homology"/>
<dbReference type="SMART" id="SM00382">
    <property type="entry name" value="AAA"/>
    <property type="match status" value="1"/>
</dbReference>
<dbReference type="InterPro" id="IPR013525">
    <property type="entry name" value="ABC2_TM"/>
</dbReference>
<evidence type="ECO:0000259" key="10">
    <source>
        <dbReference type="PROSITE" id="PS50893"/>
    </source>
</evidence>
<keyword evidence="7 9" id="KW-1133">Transmembrane helix</keyword>
<keyword evidence="8 9" id="KW-0472">Membrane</keyword>
<dbReference type="InterPro" id="IPR003593">
    <property type="entry name" value="AAA+_ATPase"/>
</dbReference>
<evidence type="ECO:0000256" key="2">
    <source>
        <dbReference type="ARBA" id="ARBA00005814"/>
    </source>
</evidence>
<evidence type="ECO:0000256" key="4">
    <source>
        <dbReference type="ARBA" id="ARBA00022692"/>
    </source>
</evidence>
<keyword evidence="3" id="KW-0813">Transport</keyword>
<comment type="similarity">
    <text evidence="2">Belongs to the ABC transporter superfamily. ABCG family. Eye pigment precursor importer (TC 3.A.1.204) subfamily.</text>
</comment>
<evidence type="ECO:0000256" key="9">
    <source>
        <dbReference type="SAM" id="Phobius"/>
    </source>
</evidence>
<organism evidence="11">
    <name type="scientific">Mucochytrium quahogii</name>
    <dbReference type="NCBI Taxonomy" id="96639"/>
    <lineage>
        <taxon>Eukaryota</taxon>
        <taxon>Sar</taxon>
        <taxon>Stramenopiles</taxon>
        <taxon>Bigyra</taxon>
        <taxon>Labyrinthulomycetes</taxon>
        <taxon>Thraustochytrida</taxon>
        <taxon>Thraustochytriidae</taxon>
        <taxon>Mucochytrium</taxon>
    </lineage>
</organism>
<evidence type="ECO:0000256" key="1">
    <source>
        <dbReference type="ARBA" id="ARBA00004141"/>
    </source>
</evidence>
<dbReference type="InterPro" id="IPR043926">
    <property type="entry name" value="ABCG_dom"/>
</dbReference>
<dbReference type="SUPFAM" id="SSF52540">
    <property type="entry name" value="P-loop containing nucleoside triphosphate hydrolases"/>
    <property type="match status" value="1"/>
</dbReference>
<sequence length="631" mass="69965">MLGEEMVAKTSVAEMAREGTDECMVEVGDATKKESAISFGANCEPCTISWKDLSCTVKIKKKGTKTILQPNCGVVKPGQLLAVMGPSGSGKTTLLDALANRMRSSKLGGKVLFNGRELKDKERSAIVSYVPQEDSLMGQFTVRETIRYAARFHYGLRGEDIEDRVTQTMEAMGLDNVADTLVGDIFRKGISGGQKRRLSIAVELISKPSILILDEPTSGLDSASAYGVIVHLRSLAAKGYTILLTIHQPSSEVWSLFDQFALLSRGHTMYFGEAPGAITYFSKLGYECPQYTNPADFMISIVNTDFVELGVKVDIEQLGGTFKASSEYKELFEEFAKSERMADRKSESENLIATKTKTKPGYFSQFLILSHRNMLNNLRNPGIYWVRLAMYVGLCLLIGVMFINLGDKFGASTINSRVSILFFTSAFLAFMSVAVLPFFIQERSVFLRERGNGTYSVFSYVLSNFVCMLPGLFLIALLSSVCVVFPAGLNGFANFLVCLFVVLLFAESLMNVVASVVPHYIIGIALGAGLFGFFMLCEGFFIVKQDIPDYLIWGYWIAPHSYAFRAFMYNEFHPIDSFDGNCGMQSGAQVLEFYGMQDTVLSREIGIVAAWAVFYQIIYGLILYVFHRGKR</sequence>
<keyword evidence="4 9" id="KW-0812">Transmembrane</keyword>
<dbReference type="GO" id="GO:0016020">
    <property type="term" value="C:membrane"/>
    <property type="evidence" value="ECO:0007669"/>
    <property type="project" value="UniProtKB-SubCell"/>
</dbReference>
<evidence type="ECO:0000313" key="12">
    <source>
        <dbReference type="EMBL" id="CAD9705543.1"/>
    </source>
</evidence>
<dbReference type="PANTHER" id="PTHR48042">
    <property type="entry name" value="ABC TRANSPORTER G FAMILY MEMBER 11"/>
    <property type="match status" value="1"/>
</dbReference>
<keyword evidence="6" id="KW-0067">ATP-binding</keyword>
<dbReference type="PROSITE" id="PS50893">
    <property type="entry name" value="ABC_TRANSPORTER_2"/>
    <property type="match status" value="1"/>
</dbReference>
<feature type="transmembrane region" description="Helical" evidence="9">
    <location>
        <begin position="605"/>
        <end position="626"/>
    </location>
</feature>
<gene>
    <name evidence="11" type="ORF">QSP1433_LOCUS16306</name>
    <name evidence="12" type="ORF">QSP1433_LOCUS16307</name>
</gene>
<reference evidence="11" key="1">
    <citation type="submission" date="2021-01" db="EMBL/GenBank/DDBJ databases">
        <authorList>
            <person name="Corre E."/>
            <person name="Pelletier E."/>
            <person name="Niang G."/>
            <person name="Scheremetjew M."/>
            <person name="Finn R."/>
            <person name="Kale V."/>
            <person name="Holt S."/>
            <person name="Cochrane G."/>
            <person name="Meng A."/>
            <person name="Brown T."/>
            <person name="Cohen L."/>
        </authorList>
    </citation>
    <scope>NUCLEOTIDE SEQUENCE</scope>
    <source>
        <strain evidence="11">NY070348D</strain>
    </source>
</reference>
<dbReference type="InterPro" id="IPR027417">
    <property type="entry name" value="P-loop_NTPase"/>
</dbReference>
<accession>A0A7S2SQZ2</accession>
<feature type="transmembrane region" description="Helical" evidence="9">
    <location>
        <begin position="460"/>
        <end position="485"/>
    </location>
</feature>
<feature type="transmembrane region" description="Helical" evidence="9">
    <location>
        <begin position="520"/>
        <end position="543"/>
    </location>
</feature>
<dbReference type="InterPro" id="IPR017871">
    <property type="entry name" value="ABC_transporter-like_CS"/>
</dbReference>
<dbReference type="GO" id="GO:0016887">
    <property type="term" value="F:ATP hydrolysis activity"/>
    <property type="evidence" value="ECO:0007669"/>
    <property type="project" value="InterPro"/>
</dbReference>
<feature type="transmembrane region" description="Helical" evidence="9">
    <location>
        <begin position="418"/>
        <end position="440"/>
    </location>
</feature>
<dbReference type="Pfam" id="PF01061">
    <property type="entry name" value="ABC2_membrane"/>
    <property type="match status" value="1"/>
</dbReference>
<evidence type="ECO:0000256" key="7">
    <source>
        <dbReference type="ARBA" id="ARBA00022989"/>
    </source>
</evidence>
<feature type="transmembrane region" description="Helical" evidence="9">
    <location>
        <begin position="550"/>
        <end position="568"/>
    </location>
</feature>
<dbReference type="EMBL" id="HBHK01025951">
    <property type="protein sequence ID" value="CAD9705543.1"/>
    <property type="molecule type" value="Transcribed_RNA"/>
</dbReference>
<evidence type="ECO:0000256" key="8">
    <source>
        <dbReference type="ARBA" id="ARBA00023136"/>
    </source>
</evidence>
<dbReference type="Pfam" id="PF19055">
    <property type="entry name" value="ABC2_membrane_7"/>
    <property type="match status" value="1"/>
</dbReference>
<dbReference type="PANTHER" id="PTHR48042:SF11">
    <property type="entry name" value="ABC TRANSPORTER G FAMILY MEMBER 11"/>
    <property type="match status" value="1"/>
</dbReference>
<dbReference type="AlphaFoldDB" id="A0A7S2SQZ2"/>
<dbReference type="GO" id="GO:0140359">
    <property type="term" value="F:ABC-type transporter activity"/>
    <property type="evidence" value="ECO:0007669"/>
    <property type="project" value="InterPro"/>
</dbReference>
<feature type="transmembrane region" description="Helical" evidence="9">
    <location>
        <begin position="492"/>
        <end position="514"/>
    </location>
</feature>
<evidence type="ECO:0000256" key="6">
    <source>
        <dbReference type="ARBA" id="ARBA00022840"/>
    </source>
</evidence>
<dbReference type="Gene3D" id="3.40.50.300">
    <property type="entry name" value="P-loop containing nucleotide triphosphate hydrolases"/>
    <property type="match status" value="1"/>
</dbReference>
<name>A0A7S2SQZ2_9STRA</name>
<protein>
    <recommendedName>
        <fullName evidence="10">ABC transporter domain-containing protein</fullName>
    </recommendedName>
</protein>
<dbReference type="EMBL" id="HBHK01025950">
    <property type="protein sequence ID" value="CAD9705541.1"/>
    <property type="molecule type" value="Transcribed_RNA"/>
</dbReference>
<feature type="transmembrane region" description="Helical" evidence="9">
    <location>
        <begin position="384"/>
        <end position="406"/>
    </location>
</feature>
<keyword evidence="5" id="KW-0547">Nucleotide-binding</keyword>
<evidence type="ECO:0000256" key="3">
    <source>
        <dbReference type="ARBA" id="ARBA00022448"/>
    </source>
</evidence>
<feature type="domain" description="ABC transporter" evidence="10">
    <location>
        <begin position="48"/>
        <end position="290"/>
    </location>
</feature>
<dbReference type="Pfam" id="PF00005">
    <property type="entry name" value="ABC_tran"/>
    <property type="match status" value="1"/>
</dbReference>
<dbReference type="GO" id="GO:0005524">
    <property type="term" value="F:ATP binding"/>
    <property type="evidence" value="ECO:0007669"/>
    <property type="project" value="UniProtKB-KW"/>
</dbReference>
<dbReference type="InterPro" id="IPR052215">
    <property type="entry name" value="Plant_ABCG"/>
</dbReference>
<dbReference type="InterPro" id="IPR003439">
    <property type="entry name" value="ABC_transporter-like_ATP-bd"/>
</dbReference>
<evidence type="ECO:0000256" key="5">
    <source>
        <dbReference type="ARBA" id="ARBA00022741"/>
    </source>
</evidence>
<dbReference type="CDD" id="cd03213">
    <property type="entry name" value="ABCG_EPDR"/>
    <property type="match status" value="1"/>
</dbReference>
<dbReference type="PROSITE" id="PS00211">
    <property type="entry name" value="ABC_TRANSPORTER_1"/>
    <property type="match status" value="1"/>
</dbReference>
<comment type="subcellular location">
    <subcellularLocation>
        <location evidence="1">Membrane</location>
        <topology evidence="1">Multi-pass membrane protein</topology>
    </subcellularLocation>
</comment>
<evidence type="ECO:0000313" key="11">
    <source>
        <dbReference type="EMBL" id="CAD9705541.1"/>
    </source>
</evidence>